<evidence type="ECO:0000313" key="2">
    <source>
        <dbReference type="Proteomes" id="UP000019277"/>
    </source>
</evidence>
<reference evidence="1 2" key="1">
    <citation type="journal article" date="2014" name="Genome Announc.">
        <title>Draft Genome Sequence of the Antitrypanosomally Active Sponge-Associated Bacterium Actinokineospora sp. Strain EG49.</title>
        <authorList>
            <person name="Harjes J."/>
            <person name="Ryu T."/>
            <person name="Abdelmohsen U.R."/>
            <person name="Moitinho-Silva L."/>
            <person name="Horn H."/>
            <person name="Ravasi T."/>
            <person name="Hentschel U."/>
        </authorList>
    </citation>
    <scope>NUCLEOTIDE SEQUENCE [LARGE SCALE GENOMIC DNA]</scope>
    <source>
        <strain evidence="1 2">EG49</strain>
    </source>
</reference>
<gene>
    <name evidence="1" type="ORF">UO65_6620</name>
</gene>
<dbReference type="STRING" id="909613.UO65_6620"/>
<dbReference type="Proteomes" id="UP000019277">
    <property type="component" value="Unassembled WGS sequence"/>
</dbReference>
<dbReference type="eggNOG" id="ENOG50333FX">
    <property type="taxonomic scope" value="Bacteria"/>
</dbReference>
<dbReference type="EMBL" id="AYXG01000259">
    <property type="protein sequence ID" value="EWC58113.1"/>
    <property type="molecule type" value="Genomic_DNA"/>
</dbReference>
<evidence type="ECO:0000313" key="1">
    <source>
        <dbReference type="EMBL" id="EWC58113.1"/>
    </source>
</evidence>
<comment type="caution">
    <text evidence="1">The sequence shown here is derived from an EMBL/GenBank/DDBJ whole genome shotgun (WGS) entry which is preliminary data.</text>
</comment>
<keyword evidence="1" id="KW-0378">Hydrolase</keyword>
<keyword evidence="2" id="KW-1185">Reference proteome</keyword>
<sequence length="167" mass="17026">MKVSYGITGSTNLQNLGGPLPLKGTFDAVADLAAGKYVGDLKLDPTKGSFKVFGFLPSDADVKLVAVGQPSGTVATGKITFNGKVNVILSKLTLFGLPISQGDACQTTAPADMKLASTGNFDVLKGGKITGTYGLAGVKDCGFLSPIISALVQSSKNTIDLSLVAKV</sequence>
<dbReference type="AlphaFoldDB" id="W7IC71"/>
<dbReference type="GO" id="GO:0008843">
    <property type="term" value="F:endochitinase activity"/>
    <property type="evidence" value="ECO:0007669"/>
    <property type="project" value="UniProtKB-EC"/>
</dbReference>
<name>W7IC71_9PSEU</name>
<organism evidence="1 2">
    <name type="scientific">Actinokineospora spheciospongiae</name>
    <dbReference type="NCBI Taxonomy" id="909613"/>
    <lineage>
        <taxon>Bacteria</taxon>
        <taxon>Bacillati</taxon>
        <taxon>Actinomycetota</taxon>
        <taxon>Actinomycetes</taxon>
        <taxon>Pseudonocardiales</taxon>
        <taxon>Pseudonocardiaceae</taxon>
        <taxon>Actinokineospora</taxon>
    </lineage>
</organism>
<accession>W7IC71</accession>
<keyword evidence="1" id="KW-0326">Glycosidase</keyword>
<dbReference type="EC" id="3.2.1.14" evidence="1"/>
<protein>
    <submittedName>
        <fullName evidence="1">Chitinase</fullName>
        <ecNumber evidence="1">3.2.1.14</ecNumber>
    </submittedName>
</protein>
<proteinExistence type="predicted"/>